<keyword evidence="2" id="KW-1185">Reference proteome</keyword>
<reference evidence="1" key="1">
    <citation type="submission" date="2023-05" db="EMBL/GenBank/DDBJ databases">
        <authorList>
            <person name="Stuckert A."/>
        </authorList>
    </citation>
    <scope>NUCLEOTIDE SEQUENCE</scope>
</reference>
<feature type="non-terminal residue" evidence="1">
    <location>
        <position position="57"/>
    </location>
</feature>
<dbReference type="Proteomes" id="UP001162483">
    <property type="component" value="Unassembled WGS sequence"/>
</dbReference>
<evidence type="ECO:0000313" key="2">
    <source>
        <dbReference type="Proteomes" id="UP001162483"/>
    </source>
</evidence>
<proteinExistence type="predicted"/>
<protein>
    <submittedName>
        <fullName evidence="1">Uncharacterized protein</fullName>
    </submittedName>
</protein>
<comment type="caution">
    <text evidence="1">The sequence shown here is derived from an EMBL/GenBank/DDBJ whole genome shotgun (WGS) entry which is preliminary data.</text>
</comment>
<name>A0ABN9G2I6_9NEOB</name>
<dbReference type="EMBL" id="CATNWA010017603">
    <property type="protein sequence ID" value="CAI9601728.1"/>
    <property type="molecule type" value="Genomic_DNA"/>
</dbReference>
<organism evidence="1 2">
    <name type="scientific">Staurois parvus</name>
    <dbReference type="NCBI Taxonomy" id="386267"/>
    <lineage>
        <taxon>Eukaryota</taxon>
        <taxon>Metazoa</taxon>
        <taxon>Chordata</taxon>
        <taxon>Craniata</taxon>
        <taxon>Vertebrata</taxon>
        <taxon>Euteleostomi</taxon>
        <taxon>Amphibia</taxon>
        <taxon>Batrachia</taxon>
        <taxon>Anura</taxon>
        <taxon>Neobatrachia</taxon>
        <taxon>Ranoidea</taxon>
        <taxon>Ranidae</taxon>
        <taxon>Staurois</taxon>
    </lineage>
</organism>
<evidence type="ECO:0000313" key="1">
    <source>
        <dbReference type="EMBL" id="CAI9601728.1"/>
    </source>
</evidence>
<sequence>MDPSCLAPTVQAGGGGGPGVVDPSCLAPTVQAGGGFMVWWIHPVLYQWFRLMVLWCG</sequence>
<accession>A0ABN9G2I6</accession>
<gene>
    <name evidence="1" type="ORF">SPARVUS_LOCUS13017582</name>
</gene>